<comment type="caution">
    <text evidence="2">The sequence shown here is derived from an EMBL/GenBank/DDBJ whole genome shotgun (WGS) entry which is preliminary data.</text>
</comment>
<reference evidence="2 3" key="1">
    <citation type="journal article" date="2021" name="BMC Biol.">
        <title>Horizontally acquired antibacterial genes associated with adaptive radiation of ladybird beetles.</title>
        <authorList>
            <person name="Li H.S."/>
            <person name="Tang X.F."/>
            <person name="Huang Y.H."/>
            <person name="Xu Z.Y."/>
            <person name="Chen M.L."/>
            <person name="Du X.Y."/>
            <person name="Qiu B.Y."/>
            <person name="Chen P.T."/>
            <person name="Zhang W."/>
            <person name="Slipinski A."/>
            <person name="Escalona H.E."/>
            <person name="Waterhouse R.M."/>
            <person name="Zwick A."/>
            <person name="Pang H."/>
        </authorList>
    </citation>
    <scope>NUCLEOTIDE SEQUENCE [LARGE SCALE GENOMIC DNA]</scope>
    <source>
        <strain evidence="2">SYSU2018</strain>
    </source>
</reference>
<dbReference type="EMBL" id="JABFTP020000083">
    <property type="protein sequence ID" value="KAL3276045.1"/>
    <property type="molecule type" value="Genomic_DNA"/>
</dbReference>
<accession>A0ABD2NB85</accession>
<dbReference type="AlphaFoldDB" id="A0ABD2NB85"/>
<keyword evidence="1" id="KW-1133">Transmembrane helix</keyword>
<proteinExistence type="predicted"/>
<keyword evidence="3" id="KW-1185">Reference proteome</keyword>
<evidence type="ECO:0000313" key="3">
    <source>
        <dbReference type="Proteomes" id="UP001516400"/>
    </source>
</evidence>
<evidence type="ECO:0008006" key="4">
    <source>
        <dbReference type="Google" id="ProtNLM"/>
    </source>
</evidence>
<dbReference type="Proteomes" id="UP001516400">
    <property type="component" value="Unassembled WGS sequence"/>
</dbReference>
<evidence type="ECO:0000256" key="1">
    <source>
        <dbReference type="SAM" id="Phobius"/>
    </source>
</evidence>
<protein>
    <recommendedName>
        <fullName evidence="4">ATP synthase F0 subunit 8</fullName>
    </recommendedName>
</protein>
<gene>
    <name evidence="2" type="ORF">HHI36_020774</name>
</gene>
<keyword evidence="1" id="KW-0812">Transmembrane</keyword>
<evidence type="ECO:0000313" key="2">
    <source>
        <dbReference type="EMBL" id="KAL3276045.1"/>
    </source>
</evidence>
<sequence length="53" mass="6177">MLHVYWASTAFLTMFIVGVIIVLLKWGPQLCKVRHTALPDETEWRGKTYEQKA</sequence>
<feature type="transmembrane region" description="Helical" evidence="1">
    <location>
        <begin position="6"/>
        <end position="24"/>
    </location>
</feature>
<feature type="non-terminal residue" evidence="2">
    <location>
        <position position="53"/>
    </location>
</feature>
<organism evidence="2 3">
    <name type="scientific">Cryptolaemus montrouzieri</name>
    <dbReference type="NCBI Taxonomy" id="559131"/>
    <lineage>
        <taxon>Eukaryota</taxon>
        <taxon>Metazoa</taxon>
        <taxon>Ecdysozoa</taxon>
        <taxon>Arthropoda</taxon>
        <taxon>Hexapoda</taxon>
        <taxon>Insecta</taxon>
        <taxon>Pterygota</taxon>
        <taxon>Neoptera</taxon>
        <taxon>Endopterygota</taxon>
        <taxon>Coleoptera</taxon>
        <taxon>Polyphaga</taxon>
        <taxon>Cucujiformia</taxon>
        <taxon>Coccinelloidea</taxon>
        <taxon>Coccinellidae</taxon>
        <taxon>Scymninae</taxon>
        <taxon>Scymnini</taxon>
        <taxon>Cryptolaemus</taxon>
    </lineage>
</organism>
<name>A0ABD2NB85_9CUCU</name>
<keyword evidence="1" id="KW-0472">Membrane</keyword>